<feature type="transmembrane region" description="Helical" evidence="10">
    <location>
        <begin position="745"/>
        <end position="762"/>
    </location>
</feature>
<dbReference type="PROSITE" id="PS50893">
    <property type="entry name" value="ABC_TRANSPORTER_2"/>
    <property type="match status" value="2"/>
</dbReference>
<dbReference type="Pfam" id="PF00005">
    <property type="entry name" value="ABC_tran"/>
    <property type="match status" value="2"/>
</dbReference>
<dbReference type="Pfam" id="PF01061">
    <property type="entry name" value="ABC2_membrane"/>
    <property type="match status" value="2"/>
</dbReference>
<dbReference type="PROSITE" id="PS00211">
    <property type="entry name" value="ABC_TRANSPORTER_1"/>
    <property type="match status" value="1"/>
</dbReference>
<evidence type="ECO:0000256" key="1">
    <source>
        <dbReference type="ARBA" id="ARBA00004141"/>
    </source>
</evidence>
<feature type="transmembrane region" description="Helical" evidence="10">
    <location>
        <begin position="1277"/>
        <end position="1296"/>
    </location>
</feature>
<dbReference type="PANTHER" id="PTHR19241">
    <property type="entry name" value="ATP-BINDING CASSETTE TRANSPORTER"/>
    <property type="match status" value="1"/>
</dbReference>
<dbReference type="GO" id="GO:0005524">
    <property type="term" value="F:ATP binding"/>
    <property type="evidence" value="ECO:0007669"/>
    <property type="project" value="UniProtKB-KW"/>
</dbReference>
<evidence type="ECO:0000313" key="13">
    <source>
        <dbReference type="Proteomes" id="UP000184300"/>
    </source>
</evidence>
<comment type="subcellular location">
    <subcellularLocation>
        <location evidence="1">Membrane</location>
        <topology evidence="1">Multi-pass membrane protein</topology>
    </subcellularLocation>
</comment>
<evidence type="ECO:0000256" key="6">
    <source>
        <dbReference type="ARBA" id="ARBA00022840"/>
    </source>
</evidence>
<evidence type="ECO:0000256" key="8">
    <source>
        <dbReference type="ARBA" id="ARBA00023136"/>
    </source>
</evidence>
<dbReference type="InterPro" id="IPR010929">
    <property type="entry name" value="PDR_CDR_ABC"/>
</dbReference>
<evidence type="ECO:0000256" key="7">
    <source>
        <dbReference type="ARBA" id="ARBA00022989"/>
    </source>
</evidence>
<evidence type="ECO:0000313" key="12">
    <source>
        <dbReference type="EMBL" id="OJJ87984.1"/>
    </source>
</evidence>
<dbReference type="RefSeq" id="XP_022404667.1">
    <property type="nucleotide sequence ID" value="XM_022545735.1"/>
</dbReference>
<feature type="transmembrane region" description="Helical" evidence="10">
    <location>
        <begin position="1247"/>
        <end position="1265"/>
    </location>
</feature>
<dbReference type="STRING" id="1160497.A0A1L9VVP3"/>
<dbReference type="InterPro" id="IPR017871">
    <property type="entry name" value="ABC_transporter-like_CS"/>
</dbReference>
<dbReference type="EMBL" id="KV878890">
    <property type="protein sequence ID" value="OJJ87984.1"/>
    <property type="molecule type" value="Genomic_DNA"/>
</dbReference>
<evidence type="ECO:0000256" key="3">
    <source>
        <dbReference type="ARBA" id="ARBA00022448"/>
    </source>
</evidence>
<name>A0A1L9VVP3_ASPGL</name>
<dbReference type="SUPFAM" id="SSF52540">
    <property type="entry name" value="P-loop containing nucleoside triphosphate hydrolases"/>
    <property type="match status" value="2"/>
</dbReference>
<dbReference type="GO" id="GO:0016887">
    <property type="term" value="F:ATP hydrolysis activity"/>
    <property type="evidence" value="ECO:0007669"/>
    <property type="project" value="InterPro"/>
</dbReference>
<dbReference type="Gene3D" id="3.40.50.300">
    <property type="entry name" value="P-loop containing nucleotide triphosphate hydrolases"/>
    <property type="match status" value="2"/>
</dbReference>
<feature type="region of interest" description="Disordered" evidence="9">
    <location>
        <begin position="1"/>
        <end position="42"/>
    </location>
</feature>
<keyword evidence="13" id="KW-1185">Reference proteome</keyword>
<protein>
    <recommendedName>
        <fullName evidence="11">ABC transporter domain-containing protein</fullName>
    </recommendedName>
</protein>
<keyword evidence="8 10" id="KW-0472">Membrane</keyword>
<feature type="transmembrane region" description="Helical" evidence="10">
    <location>
        <begin position="1334"/>
        <end position="1354"/>
    </location>
</feature>
<evidence type="ECO:0000256" key="10">
    <source>
        <dbReference type="SAM" id="Phobius"/>
    </source>
</evidence>
<gene>
    <name evidence="12" type="ORF">ASPGLDRAFT_43072</name>
</gene>
<dbReference type="Proteomes" id="UP000184300">
    <property type="component" value="Unassembled WGS sequence"/>
</dbReference>
<feature type="region of interest" description="Disordered" evidence="9">
    <location>
        <begin position="783"/>
        <end position="820"/>
    </location>
</feature>
<feature type="transmembrane region" description="Helical" evidence="10">
    <location>
        <begin position="1424"/>
        <end position="1448"/>
    </location>
</feature>
<evidence type="ECO:0000259" key="11">
    <source>
        <dbReference type="PROSITE" id="PS50893"/>
    </source>
</evidence>
<dbReference type="InterPro" id="IPR034003">
    <property type="entry name" value="ABCG_PDR_2"/>
</dbReference>
<evidence type="ECO:0000256" key="4">
    <source>
        <dbReference type="ARBA" id="ARBA00022692"/>
    </source>
</evidence>
<dbReference type="InterPro" id="IPR003439">
    <property type="entry name" value="ABC_transporter-like_ATP-bd"/>
</dbReference>
<feature type="transmembrane region" description="Helical" evidence="10">
    <location>
        <begin position="571"/>
        <end position="597"/>
    </location>
</feature>
<reference evidence="13" key="1">
    <citation type="journal article" date="2017" name="Genome Biol.">
        <title>Comparative genomics reveals high biological diversity and specific adaptations in the industrially and medically important fungal genus Aspergillus.</title>
        <authorList>
            <person name="de Vries R.P."/>
            <person name="Riley R."/>
            <person name="Wiebenga A."/>
            <person name="Aguilar-Osorio G."/>
            <person name="Amillis S."/>
            <person name="Uchima C.A."/>
            <person name="Anderluh G."/>
            <person name="Asadollahi M."/>
            <person name="Askin M."/>
            <person name="Barry K."/>
            <person name="Battaglia E."/>
            <person name="Bayram O."/>
            <person name="Benocci T."/>
            <person name="Braus-Stromeyer S.A."/>
            <person name="Caldana C."/>
            <person name="Canovas D."/>
            <person name="Cerqueira G.C."/>
            <person name="Chen F."/>
            <person name="Chen W."/>
            <person name="Choi C."/>
            <person name="Clum A."/>
            <person name="Dos Santos R.A."/>
            <person name="Damasio A.R."/>
            <person name="Diallinas G."/>
            <person name="Emri T."/>
            <person name="Fekete E."/>
            <person name="Flipphi M."/>
            <person name="Freyberg S."/>
            <person name="Gallo A."/>
            <person name="Gournas C."/>
            <person name="Habgood R."/>
            <person name="Hainaut M."/>
            <person name="Harispe M.L."/>
            <person name="Henrissat B."/>
            <person name="Hilden K.S."/>
            <person name="Hope R."/>
            <person name="Hossain A."/>
            <person name="Karabika E."/>
            <person name="Karaffa L."/>
            <person name="Karanyi Z."/>
            <person name="Krasevec N."/>
            <person name="Kuo A."/>
            <person name="Kusch H."/>
            <person name="LaButti K."/>
            <person name="Lagendijk E.L."/>
            <person name="Lapidus A."/>
            <person name="Levasseur A."/>
            <person name="Lindquist E."/>
            <person name="Lipzen A."/>
            <person name="Logrieco A.F."/>
            <person name="MacCabe A."/>
            <person name="Maekelae M.R."/>
            <person name="Malavazi I."/>
            <person name="Melin P."/>
            <person name="Meyer V."/>
            <person name="Mielnichuk N."/>
            <person name="Miskei M."/>
            <person name="Molnar A.P."/>
            <person name="Mule G."/>
            <person name="Ngan C.Y."/>
            <person name="Orejas M."/>
            <person name="Orosz E."/>
            <person name="Ouedraogo J.P."/>
            <person name="Overkamp K.M."/>
            <person name="Park H.-S."/>
            <person name="Perrone G."/>
            <person name="Piumi F."/>
            <person name="Punt P.J."/>
            <person name="Ram A.F."/>
            <person name="Ramon A."/>
            <person name="Rauscher S."/>
            <person name="Record E."/>
            <person name="Riano-Pachon D.M."/>
            <person name="Robert V."/>
            <person name="Roehrig J."/>
            <person name="Ruller R."/>
            <person name="Salamov A."/>
            <person name="Salih N.S."/>
            <person name="Samson R.A."/>
            <person name="Sandor E."/>
            <person name="Sanguinetti M."/>
            <person name="Schuetze T."/>
            <person name="Sepcic K."/>
            <person name="Shelest E."/>
            <person name="Sherlock G."/>
            <person name="Sophianopoulou V."/>
            <person name="Squina F.M."/>
            <person name="Sun H."/>
            <person name="Susca A."/>
            <person name="Todd R.B."/>
            <person name="Tsang A."/>
            <person name="Unkles S.E."/>
            <person name="van de Wiele N."/>
            <person name="van Rossen-Uffink D."/>
            <person name="Oliveira J.V."/>
            <person name="Vesth T.C."/>
            <person name="Visser J."/>
            <person name="Yu J.-H."/>
            <person name="Zhou M."/>
            <person name="Andersen M.R."/>
            <person name="Archer D.B."/>
            <person name="Baker S.E."/>
            <person name="Benoit I."/>
            <person name="Brakhage A.A."/>
            <person name="Braus G.H."/>
            <person name="Fischer R."/>
            <person name="Frisvad J.C."/>
            <person name="Goldman G.H."/>
            <person name="Houbraken J."/>
            <person name="Oakley B."/>
            <person name="Pocsi I."/>
            <person name="Scazzocchio C."/>
            <person name="Seiboth B."/>
            <person name="vanKuyk P.A."/>
            <person name="Wortman J."/>
            <person name="Dyer P.S."/>
            <person name="Grigoriev I.V."/>
        </authorList>
    </citation>
    <scope>NUCLEOTIDE SEQUENCE [LARGE SCALE GENOMIC DNA]</scope>
    <source>
        <strain evidence="13">CBS 516.65</strain>
    </source>
</reference>
<feature type="transmembrane region" description="Helical" evidence="10">
    <location>
        <begin position="634"/>
        <end position="655"/>
    </location>
</feature>
<feature type="transmembrane region" description="Helical" evidence="10">
    <location>
        <begin position="1302"/>
        <end position="1322"/>
    </location>
</feature>
<keyword evidence="5" id="KW-0547">Nucleotide-binding</keyword>
<dbReference type="CDD" id="cd03233">
    <property type="entry name" value="ABCG_PDR_domain1"/>
    <property type="match status" value="1"/>
</dbReference>
<evidence type="ECO:0000256" key="2">
    <source>
        <dbReference type="ARBA" id="ARBA00006012"/>
    </source>
</evidence>
<dbReference type="InterPro" id="IPR013525">
    <property type="entry name" value="ABC2_TM"/>
</dbReference>
<feature type="domain" description="ABC transporter" evidence="11">
    <location>
        <begin position="120"/>
        <end position="373"/>
    </location>
</feature>
<keyword evidence="3" id="KW-0813">Transport</keyword>
<dbReference type="GO" id="GO:0016020">
    <property type="term" value="C:membrane"/>
    <property type="evidence" value="ECO:0007669"/>
    <property type="project" value="UniProtKB-SubCell"/>
</dbReference>
<feature type="transmembrane region" description="Helical" evidence="10">
    <location>
        <begin position="667"/>
        <end position="687"/>
    </location>
</feature>
<dbReference type="VEuPathDB" id="FungiDB:ASPGLDRAFT_43072"/>
<accession>A0A1L9VVP3</accession>
<evidence type="ECO:0000256" key="9">
    <source>
        <dbReference type="SAM" id="MobiDB-lite"/>
    </source>
</evidence>
<dbReference type="InterPro" id="IPR027417">
    <property type="entry name" value="P-loop_NTPase"/>
</dbReference>
<dbReference type="InterPro" id="IPR034001">
    <property type="entry name" value="ABCG_PDR_1"/>
</dbReference>
<sequence>MPAHFSPYLQGNPYASPQDGQDDNDVLSPPPSPPPRVHLSVGDGEAIADIQNQLNAQDTQESRPVYPEPHSSFDKFLEAEVQAGKKRSNLGVSFKSLTTWGGGESQVNVKTLATAFWRTLTLQDIYEWTIKPWMGDKEPEHGRALIRDFSGVVRSGEMMLVLGRPGAGCSTFLRTIAGHHSSYLGVTGSIDYSGLSSDELKKHFRGQVAYVPEDDVHFPTMNVRQTLEFALQCKTPKRYRDRIPRYLDIYGRIFGMSHTMDTLVGDEYIRGVSGGERKRISIIESLATDSCVTCWDNSTRGLDASSALDYARSLRIMTDTAGKATLLTLYQASDAIYELVDKVLLVDEGRMLFQGPAQDAKRYFEELGYQCGDMQTTSDFLTSITVPERRRFRPGWEHRAPKGPVELEEAFRKSQAFAKIQQDIQSYEAQRFARKDSQITLTNSDCGSLEDFKTLVQTDKSRFVSATSSYTISLFRQVALCTKRQFWQLKGNPQPLYIKLISAIVYGLLIGSMFYNQPQTTDGMYSRGGMLFYSSILLAWLQMSELEDAMQGRDIISRQKKFAFVRPSAVCLARVVSDVVVSLLITAFYMIVVYFLAGLKTNAGPFFIDFLFIYLSTVAQTGQFRVFASLSTDYAVALRYCGVSVLFSVVFSGYLLPVDKLISDVPWVGWIAFTTPTLFTYESVMIAEFQNSNFSCSPESVVPSGPGYTDVAYQTCAYQANRVGTTLINGDDYLSTRYGFHSSHLWRNFGILCLFLVAYTLITCWLSEVMEWQPESAGPIQYKKSRKQPLKKGDNARDEENAPIGDDVSPPAYPGSVNDKLVGPLSGSKSSFTWDNLELHVQVGKETRKLLSGVSGYCKPGTMTALVGTSGAGKSTLLTALTQRQNSGHLNGTMFVDGRPVDRSFNRQTGYCQQMDIHDDTSTIREAFEFSALLRQGRDVSKEEKLSYVDSVLETLDLVELQNALVGSLDIEKKKRVTIGVELCAKPKLLLFLDEPTSGLDSQGASTIVDLMRRLADQGLAILCTIHQANQEQFEQFDRVMALSPGGRTHYFGEVGESGRAIFNYFTRYNEKPTHVTNAADYLIDVVASGMKDSDKSIDWTSIWEQSPEAEEVKKEIAEMRGKHEKELSGTSDGKLAPAPVSEQIFLLTQRTSRQFWRSPGYPYSRLFACFVHALINGLTYLQIGNSTTDMQSKAYSCFLIIILVPDFINGISMRFIMNRDLWNARERPSGIYGWVAFSTAQVLSEIPYAVAGSVIFYVLYYFLVGLPLGFPAGYTFLMIFLFIVFCTSWGQWIGALSPNSVVAATFMPFFICVCELFNGILQPHAQMPTLWKYTMYYMTPFTYWIGGVLSAILKGTPVTCTQDELAVFQSPVNTTCAEYAGPWLSEKGRGYLSNPDEYGLCGYCEYSYGDDYLSTIELGQSKIWPYFGIFMAFVVTNYMMVYLLVYLRSVMKIKPFWRFSRS</sequence>
<organism evidence="12 13">
    <name type="scientific">Aspergillus glaucus CBS 516.65</name>
    <dbReference type="NCBI Taxonomy" id="1160497"/>
    <lineage>
        <taxon>Eukaryota</taxon>
        <taxon>Fungi</taxon>
        <taxon>Dikarya</taxon>
        <taxon>Ascomycota</taxon>
        <taxon>Pezizomycotina</taxon>
        <taxon>Eurotiomycetes</taxon>
        <taxon>Eurotiomycetidae</taxon>
        <taxon>Eurotiales</taxon>
        <taxon>Aspergillaceae</taxon>
        <taxon>Aspergillus</taxon>
        <taxon>Aspergillus subgen. Aspergillus</taxon>
    </lineage>
</organism>
<dbReference type="FunFam" id="3.40.50.300:FF:001569">
    <property type="entry name" value="ABC multidrug transporter (Eurofung)"/>
    <property type="match status" value="1"/>
</dbReference>
<dbReference type="Pfam" id="PF06422">
    <property type="entry name" value="PDR_CDR"/>
    <property type="match status" value="1"/>
</dbReference>
<dbReference type="FunFam" id="3.40.50.300:FF:000054">
    <property type="entry name" value="ABC multidrug transporter atrF"/>
    <property type="match status" value="1"/>
</dbReference>
<feature type="compositionally biased region" description="Basic and acidic residues" evidence="9">
    <location>
        <begin position="791"/>
        <end position="800"/>
    </location>
</feature>
<feature type="domain" description="ABC transporter" evidence="11">
    <location>
        <begin position="832"/>
        <end position="1070"/>
    </location>
</feature>
<feature type="transmembrane region" description="Helical" evidence="10">
    <location>
        <begin position="1196"/>
        <end position="1218"/>
    </location>
</feature>
<dbReference type="OrthoDB" id="245989at2759"/>
<evidence type="ECO:0000256" key="5">
    <source>
        <dbReference type="ARBA" id="ARBA00022741"/>
    </source>
</evidence>
<keyword evidence="6" id="KW-0067">ATP-binding</keyword>
<dbReference type="InterPro" id="IPR003593">
    <property type="entry name" value="AAA+_ATPase"/>
</dbReference>
<keyword evidence="7 10" id="KW-1133">Transmembrane helix</keyword>
<keyword evidence="4 10" id="KW-0812">Transmembrane</keyword>
<dbReference type="GeneID" id="34461996"/>
<dbReference type="SMART" id="SM00382">
    <property type="entry name" value="AAA"/>
    <property type="match status" value="2"/>
</dbReference>
<dbReference type="CDD" id="cd03232">
    <property type="entry name" value="ABCG_PDR_domain2"/>
    <property type="match status" value="1"/>
</dbReference>
<feature type="transmembrane region" description="Helical" evidence="10">
    <location>
        <begin position="603"/>
        <end position="622"/>
    </location>
</feature>
<dbReference type="GO" id="GO:0140359">
    <property type="term" value="F:ABC-type transporter activity"/>
    <property type="evidence" value="ECO:0007669"/>
    <property type="project" value="InterPro"/>
</dbReference>
<comment type="similarity">
    <text evidence="2">Belongs to the ABC transporter superfamily. ABCG family. PDR (TC 3.A.1.205) subfamily.</text>
</comment>
<feature type="transmembrane region" description="Helical" evidence="10">
    <location>
        <begin position="1164"/>
        <end position="1184"/>
    </location>
</feature>
<proteinExistence type="inferred from homology"/>
<feature type="transmembrane region" description="Helical" evidence="10">
    <location>
        <begin position="496"/>
        <end position="515"/>
    </location>
</feature>